<accession>A0A2Z6R2P8</accession>
<organism evidence="1 3">
    <name type="scientific">Rhizophagus clarus</name>
    <dbReference type="NCBI Taxonomy" id="94130"/>
    <lineage>
        <taxon>Eukaryota</taxon>
        <taxon>Fungi</taxon>
        <taxon>Fungi incertae sedis</taxon>
        <taxon>Mucoromycota</taxon>
        <taxon>Glomeromycotina</taxon>
        <taxon>Glomeromycetes</taxon>
        <taxon>Glomerales</taxon>
        <taxon>Glomeraceae</taxon>
        <taxon>Rhizophagus</taxon>
    </lineage>
</organism>
<keyword evidence="3" id="KW-1185">Reference proteome</keyword>
<evidence type="ECO:0000313" key="3">
    <source>
        <dbReference type="Proteomes" id="UP000247702"/>
    </source>
</evidence>
<name>A0A2Z6R2P8_9GLOM</name>
<dbReference type="Proteomes" id="UP000615446">
    <property type="component" value="Unassembled WGS sequence"/>
</dbReference>
<dbReference type="EMBL" id="BEXD01001043">
    <property type="protein sequence ID" value="GBB91914.1"/>
    <property type="molecule type" value="Genomic_DNA"/>
</dbReference>
<reference evidence="1 3" key="1">
    <citation type="submission" date="2017-11" db="EMBL/GenBank/DDBJ databases">
        <title>The genome of Rhizophagus clarus HR1 reveals common genetic basis of auxotrophy among arbuscular mycorrhizal fungi.</title>
        <authorList>
            <person name="Kobayashi Y."/>
        </authorList>
    </citation>
    <scope>NUCLEOTIDE SEQUENCE [LARGE SCALE GENOMIC DNA]</scope>
    <source>
        <strain evidence="1 3">HR1</strain>
    </source>
</reference>
<protein>
    <submittedName>
        <fullName evidence="1">Uncharacterized protein</fullName>
    </submittedName>
</protein>
<sequence length="122" mass="13042">MISARLANKTAKNQPKVVVPIKRPIVTILAPNIAPNTSIQSNIQGPSARGSSITVKKEIIASNAKVIPDKELAIAKETALALNLESKCSLAGDLFAEKKDSPLEDGADHPVFKLHIDHIMSK</sequence>
<comment type="caution">
    <text evidence="1">The sequence shown here is derived from an EMBL/GenBank/DDBJ whole genome shotgun (WGS) entry which is preliminary data.</text>
</comment>
<proteinExistence type="predicted"/>
<reference evidence="2" key="2">
    <citation type="submission" date="2019-10" db="EMBL/GenBank/DDBJ databases">
        <title>Conservation and host-specific expression of non-tandemly repeated heterogenous ribosome RNA gene in arbuscular mycorrhizal fungi.</title>
        <authorList>
            <person name="Maeda T."/>
            <person name="Kobayashi Y."/>
            <person name="Nakagawa T."/>
            <person name="Ezawa T."/>
            <person name="Yamaguchi K."/>
            <person name="Bino T."/>
            <person name="Nishimoto Y."/>
            <person name="Shigenobu S."/>
            <person name="Kawaguchi M."/>
        </authorList>
    </citation>
    <scope>NUCLEOTIDE SEQUENCE</scope>
    <source>
        <strain evidence="2">HR1</strain>
    </source>
</reference>
<gene>
    <name evidence="2" type="ORF">RCL2_001811000</name>
    <name evidence="1" type="ORF">RclHR1_19370005</name>
</gene>
<dbReference type="Proteomes" id="UP000247702">
    <property type="component" value="Unassembled WGS sequence"/>
</dbReference>
<dbReference type="EMBL" id="BLAL01000199">
    <property type="protein sequence ID" value="GES91279.1"/>
    <property type="molecule type" value="Genomic_DNA"/>
</dbReference>
<dbReference type="AlphaFoldDB" id="A0A2Z6R2P8"/>
<evidence type="ECO:0000313" key="2">
    <source>
        <dbReference type="EMBL" id="GES91279.1"/>
    </source>
</evidence>
<evidence type="ECO:0000313" key="1">
    <source>
        <dbReference type="EMBL" id="GBB91914.1"/>
    </source>
</evidence>